<evidence type="ECO:0000313" key="2">
    <source>
        <dbReference type="Proteomes" id="UP000068603"/>
    </source>
</evidence>
<organism evidence="1">
    <name type="scientific">Burkholderia stagnalis</name>
    <dbReference type="NCBI Taxonomy" id="1503054"/>
    <lineage>
        <taxon>Bacteria</taxon>
        <taxon>Pseudomonadati</taxon>
        <taxon>Pseudomonadota</taxon>
        <taxon>Betaproteobacteria</taxon>
        <taxon>Burkholderiales</taxon>
        <taxon>Burkholderiaceae</taxon>
        <taxon>Burkholderia</taxon>
        <taxon>Burkholderia cepacia complex</taxon>
    </lineage>
</organism>
<reference evidence="1 2" key="1">
    <citation type="submission" date="2015-11" db="EMBL/GenBank/DDBJ databases">
        <title>Expanding the genomic diversity of Burkholderia species for the development of highly accurate diagnostics.</title>
        <authorList>
            <person name="Sahl J."/>
            <person name="Keim P."/>
            <person name="Wagner D."/>
        </authorList>
    </citation>
    <scope>NUCLEOTIDE SEQUENCE [LARGE SCALE GENOMIC DNA]</scope>
    <source>
        <strain evidence="1 2">MSMB1960WGS</strain>
    </source>
</reference>
<dbReference type="AlphaFoldDB" id="A0A106PCR2"/>
<sequence>MVKGFTIRTGSLAAQCFEGRLQCRQPLCCRIRTGKLVSGQQQFSRERVTNRDERTIEPTFVDRDRGIFLRAQRPRVDIFPTKAFQRGDQIGANSLRDLKNPLAQLDIAGVLATTIRSETKLRHAFHAARNDELLCTGCNPHRRKVDSLKP</sequence>
<protein>
    <submittedName>
        <fullName evidence="1">Uncharacterized protein</fullName>
    </submittedName>
</protein>
<comment type="caution">
    <text evidence="1">The sequence shown here is derived from an EMBL/GenBank/DDBJ whole genome shotgun (WGS) entry which is preliminary data.</text>
</comment>
<gene>
    <name evidence="1" type="ORF">WT44_16685</name>
</gene>
<dbReference type="Proteomes" id="UP000068603">
    <property type="component" value="Unassembled WGS sequence"/>
</dbReference>
<name>A0A106PCR2_9BURK</name>
<dbReference type="EMBL" id="LPHB01000048">
    <property type="protein sequence ID" value="KWA61459.1"/>
    <property type="molecule type" value="Genomic_DNA"/>
</dbReference>
<proteinExistence type="predicted"/>
<accession>A0A106PCR2</accession>
<evidence type="ECO:0000313" key="1">
    <source>
        <dbReference type="EMBL" id="KWA61459.1"/>
    </source>
</evidence>